<keyword evidence="9" id="KW-0805">Transcription regulation</keyword>
<evidence type="ECO:0000259" key="14">
    <source>
        <dbReference type="PROSITE" id="PS01124"/>
    </source>
</evidence>
<name>A0A1I0PQJ1_9BACT</name>
<dbReference type="Proteomes" id="UP000199373">
    <property type="component" value="Unassembled WGS sequence"/>
</dbReference>
<evidence type="ECO:0000256" key="12">
    <source>
        <dbReference type="PROSITE-ProRule" id="PRU00169"/>
    </source>
</evidence>
<feature type="transmembrane region" description="Helical" evidence="13">
    <location>
        <begin position="6"/>
        <end position="28"/>
    </location>
</feature>
<dbReference type="PROSITE" id="PS01124">
    <property type="entry name" value="HTH_ARAC_FAMILY_2"/>
    <property type="match status" value="1"/>
</dbReference>
<dbReference type="Gene3D" id="1.10.287.130">
    <property type="match status" value="1"/>
</dbReference>
<dbReference type="PANTHER" id="PTHR43547">
    <property type="entry name" value="TWO-COMPONENT HISTIDINE KINASE"/>
    <property type="match status" value="1"/>
</dbReference>
<dbReference type="Pfam" id="PF00512">
    <property type="entry name" value="HisKA"/>
    <property type="match status" value="1"/>
</dbReference>
<evidence type="ECO:0000259" key="16">
    <source>
        <dbReference type="PROSITE" id="PS50110"/>
    </source>
</evidence>
<dbReference type="SUPFAM" id="SSF47384">
    <property type="entry name" value="Homodimeric domain of signal transducing histidine kinase"/>
    <property type="match status" value="1"/>
</dbReference>
<evidence type="ECO:0000256" key="6">
    <source>
        <dbReference type="ARBA" id="ARBA00022777"/>
    </source>
</evidence>
<feature type="domain" description="Response regulatory" evidence="16">
    <location>
        <begin position="307"/>
        <end position="422"/>
    </location>
</feature>
<dbReference type="InterPro" id="IPR003594">
    <property type="entry name" value="HATPase_dom"/>
</dbReference>
<evidence type="ECO:0000256" key="13">
    <source>
        <dbReference type="SAM" id="Phobius"/>
    </source>
</evidence>
<keyword evidence="10" id="KW-0238">DNA-binding</keyword>
<feature type="modified residue" description="4-aspartylphosphate" evidence="12">
    <location>
        <position position="355"/>
    </location>
</feature>
<evidence type="ECO:0000256" key="4">
    <source>
        <dbReference type="ARBA" id="ARBA00022679"/>
    </source>
</evidence>
<organism evidence="17 18">
    <name type="scientific">Prevotella aff. ruminicola Tc2-24</name>
    <dbReference type="NCBI Taxonomy" id="81582"/>
    <lineage>
        <taxon>Bacteria</taxon>
        <taxon>Pseudomonadati</taxon>
        <taxon>Bacteroidota</taxon>
        <taxon>Bacteroidia</taxon>
        <taxon>Bacteroidales</taxon>
        <taxon>Prevotellaceae</taxon>
        <taxon>Prevotella</taxon>
    </lineage>
</organism>
<dbReference type="PROSITE" id="PS50110">
    <property type="entry name" value="RESPONSE_REGULATORY"/>
    <property type="match status" value="1"/>
</dbReference>
<dbReference type="InterPro" id="IPR003661">
    <property type="entry name" value="HisK_dim/P_dom"/>
</dbReference>
<dbReference type="Pfam" id="PF12833">
    <property type="entry name" value="HTH_18"/>
    <property type="match status" value="1"/>
</dbReference>
<keyword evidence="18" id="KW-1185">Reference proteome</keyword>
<evidence type="ECO:0000256" key="8">
    <source>
        <dbReference type="ARBA" id="ARBA00023012"/>
    </source>
</evidence>
<accession>A0A1I0PQJ1</accession>
<dbReference type="CDD" id="cd00082">
    <property type="entry name" value="HisKA"/>
    <property type="match status" value="1"/>
</dbReference>
<keyword evidence="5" id="KW-0547">Nucleotide-binding</keyword>
<dbReference type="SMART" id="SM00387">
    <property type="entry name" value="HATPase_c"/>
    <property type="match status" value="1"/>
</dbReference>
<dbReference type="PROSITE" id="PS50109">
    <property type="entry name" value="HIS_KIN"/>
    <property type="match status" value="1"/>
</dbReference>
<evidence type="ECO:0000313" key="17">
    <source>
        <dbReference type="EMBL" id="SEW16545.1"/>
    </source>
</evidence>
<keyword evidence="11" id="KW-0804">Transcription</keyword>
<proteinExistence type="predicted"/>
<sequence length="563" mass="64581">MNLDLRILLAIVTLIIIAIILIFGRLLYLRSMRLKRRLHMSAIFTNITHELLTPLTVISASVDKLRDEEPKFQNDYDLMQLNIQRMVRLLQQILETSKSEAGGLKLRVAHGDVMKYIHETARCLEPLISQKKMKFTVQCHPESMMGWIDTDKLDKIIYNLLSNAAKYANENGEVAIKAFTNKTYDHIRIEVSDTGSGISKEKMKHLFQRFQDGDYRQHKTIGTGLGLALTHDLVYLHGGTIRCESEENKGTTFIVTLPISKEAFTSDQIDEQHKIDVNIPQHAIADFKTAIPDVNENMNIIDEDSYKLLIVEDNVELLMLMRQLLRPYYRIYVARNGIAALDIVHKRDLDLIISDVMMPEMGGYELTRELKSDPNFNHLPIILLTAKTQEEDEKKALLIGADEFLTKPFRVSDLKLRIDNIIENRKRIQHEYSQQSLEDTMMKISQATTPSADDLFLDRALTLVHAHLEDDSYDRDALAADIGASSSTLYNKLRSITGMNVSTFIRDIRMKEAKRMAESDPNIRVSDLAYKVGFRDPRYFSTCFKKQFGILPKEFLENIIAKP</sequence>
<reference evidence="17 18" key="1">
    <citation type="submission" date="2016-10" db="EMBL/GenBank/DDBJ databases">
        <authorList>
            <person name="de Groot N.N."/>
        </authorList>
    </citation>
    <scope>NUCLEOTIDE SEQUENCE [LARGE SCALE GENOMIC DNA]</scope>
    <source>
        <strain evidence="17 18">TC2-24</strain>
    </source>
</reference>
<evidence type="ECO:0000256" key="9">
    <source>
        <dbReference type="ARBA" id="ARBA00023015"/>
    </source>
</evidence>
<dbReference type="FunFam" id="3.30.565.10:FF:000037">
    <property type="entry name" value="Hybrid sensor histidine kinase/response regulator"/>
    <property type="match status" value="1"/>
</dbReference>
<dbReference type="InterPro" id="IPR036097">
    <property type="entry name" value="HisK_dim/P_sf"/>
</dbReference>
<evidence type="ECO:0000256" key="5">
    <source>
        <dbReference type="ARBA" id="ARBA00022741"/>
    </source>
</evidence>
<evidence type="ECO:0000256" key="2">
    <source>
        <dbReference type="ARBA" id="ARBA00012438"/>
    </source>
</evidence>
<protein>
    <recommendedName>
        <fullName evidence="2">histidine kinase</fullName>
        <ecNumber evidence="2">2.7.13.3</ecNumber>
    </recommendedName>
</protein>
<dbReference type="AlphaFoldDB" id="A0A1I0PQJ1"/>
<dbReference type="InterPro" id="IPR018062">
    <property type="entry name" value="HTH_AraC-typ_CS"/>
</dbReference>
<dbReference type="Gene3D" id="3.40.50.2300">
    <property type="match status" value="1"/>
</dbReference>
<dbReference type="SMART" id="SM00388">
    <property type="entry name" value="HisKA"/>
    <property type="match status" value="1"/>
</dbReference>
<keyword evidence="13" id="KW-1133">Transmembrane helix</keyword>
<keyword evidence="6 17" id="KW-0418">Kinase</keyword>
<feature type="domain" description="Histidine kinase" evidence="15">
    <location>
        <begin position="46"/>
        <end position="261"/>
    </location>
</feature>
<evidence type="ECO:0000256" key="1">
    <source>
        <dbReference type="ARBA" id="ARBA00000085"/>
    </source>
</evidence>
<dbReference type="PRINTS" id="PR00344">
    <property type="entry name" value="BCTRLSENSOR"/>
</dbReference>
<keyword evidence="13" id="KW-0812">Transmembrane</keyword>
<keyword evidence="7" id="KW-0067">ATP-binding</keyword>
<dbReference type="Gene3D" id="1.10.10.60">
    <property type="entry name" value="Homeodomain-like"/>
    <property type="match status" value="1"/>
</dbReference>
<dbReference type="InterPro" id="IPR011006">
    <property type="entry name" value="CheY-like_superfamily"/>
</dbReference>
<gene>
    <name evidence="17" type="ORF">SAMN04487850_1933</name>
</gene>
<evidence type="ECO:0000256" key="10">
    <source>
        <dbReference type="ARBA" id="ARBA00023125"/>
    </source>
</evidence>
<dbReference type="SMART" id="SM00342">
    <property type="entry name" value="HTH_ARAC"/>
    <property type="match status" value="1"/>
</dbReference>
<dbReference type="EMBL" id="FOIQ01000004">
    <property type="protein sequence ID" value="SEW16545.1"/>
    <property type="molecule type" value="Genomic_DNA"/>
</dbReference>
<evidence type="ECO:0000256" key="3">
    <source>
        <dbReference type="ARBA" id="ARBA00022553"/>
    </source>
</evidence>
<dbReference type="SUPFAM" id="SSF52172">
    <property type="entry name" value="CheY-like"/>
    <property type="match status" value="1"/>
</dbReference>
<dbReference type="InterPro" id="IPR001789">
    <property type="entry name" value="Sig_transdc_resp-reg_receiver"/>
</dbReference>
<dbReference type="InterPro" id="IPR004358">
    <property type="entry name" value="Sig_transdc_His_kin-like_C"/>
</dbReference>
<dbReference type="CDD" id="cd00075">
    <property type="entry name" value="HATPase"/>
    <property type="match status" value="1"/>
</dbReference>
<comment type="catalytic activity">
    <reaction evidence="1">
        <text>ATP + protein L-histidine = ADP + protein N-phospho-L-histidine.</text>
        <dbReference type="EC" id="2.7.13.3"/>
    </reaction>
</comment>
<dbReference type="PROSITE" id="PS00041">
    <property type="entry name" value="HTH_ARAC_FAMILY_1"/>
    <property type="match status" value="1"/>
</dbReference>
<dbReference type="InterPro" id="IPR036890">
    <property type="entry name" value="HATPase_C_sf"/>
</dbReference>
<keyword evidence="3 12" id="KW-0597">Phosphoprotein</keyword>
<evidence type="ECO:0000256" key="7">
    <source>
        <dbReference type="ARBA" id="ARBA00022840"/>
    </source>
</evidence>
<keyword evidence="13" id="KW-0472">Membrane</keyword>
<keyword evidence="4" id="KW-0808">Transferase</keyword>
<dbReference type="GO" id="GO:0043565">
    <property type="term" value="F:sequence-specific DNA binding"/>
    <property type="evidence" value="ECO:0007669"/>
    <property type="project" value="InterPro"/>
</dbReference>
<dbReference type="SUPFAM" id="SSF46689">
    <property type="entry name" value="Homeodomain-like"/>
    <property type="match status" value="1"/>
</dbReference>
<dbReference type="GO" id="GO:0003700">
    <property type="term" value="F:DNA-binding transcription factor activity"/>
    <property type="evidence" value="ECO:0007669"/>
    <property type="project" value="InterPro"/>
</dbReference>
<feature type="domain" description="HTH araC/xylS-type" evidence="14">
    <location>
        <begin position="458"/>
        <end position="558"/>
    </location>
</feature>
<evidence type="ECO:0000259" key="15">
    <source>
        <dbReference type="PROSITE" id="PS50109"/>
    </source>
</evidence>
<dbReference type="Pfam" id="PF02518">
    <property type="entry name" value="HATPase_c"/>
    <property type="match status" value="1"/>
</dbReference>
<evidence type="ECO:0000256" key="11">
    <source>
        <dbReference type="ARBA" id="ARBA00023163"/>
    </source>
</evidence>
<dbReference type="EC" id="2.7.13.3" evidence="2"/>
<dbReference type="InterPro" id="IPR018060">
    <property type="entry name" value="HTH_AraC"/>
</dbReference>
<dbReference type="Gene3D" id="3.30.565.10">
    <property type="entry name" value="Histidine kinase-like ATPase, C-terminal domain"/>
    <property type="match status" value="1"/>
</dbReference>
<dbReference type="Pfam" id="PF00072">
    <property type="entry name" value="Response_reg"/>
    <property type="match status" value="1"/>
</dbReference>
<dbReference type="SMART" id="SM00448">
    <property type="entry name" value="REC"/>
    <property type="match status" value="1"/>
</dbReference>
<keyword evidence="8" id="KW-0902">Two-component regulatory system</keyword>
<dbReference type="InterPro" id="IPR005467">
    <property type="entry name" value="His_kinase_dom"/>
</dbReference>
<dbReference type="InterPro" id="IPR009057">
    <property type="entry name" value="Homeodomain-like_sf"/>
</dbReference>
<dbReference type="PANTHER" id="PTHR43547:SF2">
    <property type="entry name" value="HYBRID SIGNAL TRANSDUCTION HISTIDINE KINASE C"/>
    <property type="match status" value="1"/>
</dbReference>
<dbReference type="GO" id="GO:0000155">
    <property type="term" value="F:phosphorelay sensor kinase activity"/>
    <property type="evidence" value="ECO:0007669"/>
    <property type="project" value="InterPro"/>
</dbReference>
<dbReference type="GO" id="GO:0005524">
    <property type="term" value="F:ATP binding"/>
    <property type="evidence" value="ECO:0007669"/>
    <property type="project" value="UniProtKB-KW"/>
</dbReference>
<evidence type="ECO:0000313" key="18">
    <source>
        <dbReference type="Proteomes" id="UP000199373"/>
    </source>
</evidence>
<dbReference type="SUPFAM" id="SSF55874">
    <property type="entry name" value="ATPase domain of HSP90 chaperone/DNA topoisomerase II/histidine kinase"/>
    <property type="match status" value="1"/>
</dbReference>